<dbReference type="InterPro" id="IPR038602">
    <property type="entry name" value="Mite_allergen_7_sf"/>
</dbReference>
<proteinExistence type="predicted"/>
<keyword evidence="3" id="KW-1185">Reference proteome</keyword>
<dbReference type="Gene3D" id="3.15.10.50">
    <property type="match status" value="1"/>
</dbReference>
<dbReference type="OrthoDB" id="6433578at2759"/>
<dbReference type="Proteomes" id="UP000499080">
    <property type="component" value="Unassembled WGS sequence"/>
</dbReference>
<reference evidence="2 3" key="1">
    <citation type="journal article" date="2019" name="Sci. Rep.">
        <title>Orb-weaving spider Araneus ventricosus genome elucidates the spidroin gene catalogue.</title>
        <authorList>
            <person name="Kono N."/>
            <person name="Nakamura H."/>
            <person name="Ohtoshi R."/>
            <person name="Moran D.A.P."/>
            <person name="Shinohara A."/>
            <person name="Yoshida Y."/>
            <person name="Fujiwara M."/>
            <person name="Mori M."/>
            <person name="Tomita M."/>
            <person name="Arakawa K."/>
        </authorList>
    </citation>
    <scope>NUCLEOTIDE SEQUENCE [LARGE SCALE GENOMIC DNA]</scope>
</reference>
<comment type="caution">
    <text evidence="2">The sequence shown here is derived from an EMBL/GenBank/DDBJ whole genome shotgun (WGS) entry which is preliminary data.</text>
</comment>
<evidence type="ECO:0000313" key="3">
    <source>
        <dbReference type="Proteomes" id="UP000499080"/>
    </source>
</evidence>
<accession>A0A4Y2WEP1</accession>
<evidence type="ECO:0000313" key="2">
    <source>
        <dbReference type="EMBL" id="GBO34902.1"/>
    </source>
</evidence>
<name>A0A4Y2WEP1_ARAVE</name>
<dbReference type="EMBL" id="BGPR01058818">
    <property type="protein sequence ID" value="GBO34902.1"/>
    <property type="molecule type" value="Genomic_DNA"/>
</dbReference>
<dbReference type="Pfam" id="PF16984">
    <property type="entry name" value="Grp7_allergen"/>
    <property type="match status" value="1"/>
</dbReference>
<dbReference type="AlphaFoldDB" id="A0A4Y2WEP1"/>
<dbReference type="EMBL" id="BGPR01058814">
    <property type="protein sequence ID" value="GBO34900.1"/>
    <property type="molecule type" value="Genomic_DNA"/>
</dbReference>
<dbReference type="InterPro" id="IPR020234">
    <property type="entry name" value="Mite_allergen_group-7"/>
</dbReference>
<evidence type="ECO:0000313" key="1">
    <source>
        <dbReference type="EMBL" id="GBO34900.1"/>
    </source>
</evidence>
<gene>
    <name evidence="2" type="ORF">AVEN_155639_1</name>
    <name evidence="1" type="ORF">AVEN_255903_1</name>
</gene>
<sequence length="186" mass="20903">MNCYKSPRLDTHRDKSFQMFYEALKGIQKYDPVPIGSIMDGKLQNGVFEGLSSLRNDSNINVDCDDELVVLSTVLDVSGASINYQWKQKLLLTFSGSVWAKVKNIQFALELTLNMTHGIKLDVTNLKLTKMEGLKFGFSGLGPLNPLIKVLGTVVLNVLEQKITQKIEELLRDTLESELSKFKISF</sequence>
<evidence type="ECO:0008006" key="4">
    <source>
        <dbReference type="Google" id="ProtNLM"/>
    </source>
</evidence>
<protein>
    <recommendedName>
        <fullName evidence="4">Lipid-binding serum glycoprotein N-terminal domain-containing protein</fullName>
    </recommendedName>
</protein>
<organism evidence="2 3">
    <name type="scientific">Araneus ventricosus</name>
    <name type="common">Orbweaver spider</name>
    <name type="synonym">Epeira ventricosa</name>
    <dbReference type="NCBI Taxonomy" id="182803"/>
    <lineage>
        <taxon>Eukaryota</taxon>
        <taxon>Metazoa</taxon>
        <taxon>Ecdysozoa</taxon>
        <taxon>Arthropoda</taxon>
        <taxon>Chelicerata</taxon>
        <taxon>Arachnida</taxon>
        <taxon>Araneae</taxon>
        <taxon>Araneomorphae</taxon>
        <taxon>Entelegynae</taxon>
        <taxon>Araneoidea</taxon>
        <taxon>Araneidae</taxon>
        <taxon>Araneus</taxon>
    </lineage>
</organism>